<sequence>MNSIDPRGVAAARDPRPEAPPAAARGRKRLARKMASCFVAAAMPALDALAMDEPGQQAPAAPDASVVSAAPAKPAWPESDTVLDLLRADARAAARQRLGHAQDWLSSSSPVPQPASLSAPGMPGRDGQDRVDVLAIYGVGRTLHADVAVNGAVWRYRQGRHWPLGIAGQNGEPRYALVAIDLPCVRLRRQDDVRTACLHAEPAHD</sequence>
<gene>
    <name evidence="2" type="ORF">SAMEA1982600_04919</name>
</gene>
<dbReference type="AlphaFoldDB" id="A0A157RHD4"/>
<reference evidence="2 3" key="1">
    <citation type="submission" date="2016-03" db="EMBL/GenBank/DDBJ databases">
        <authorList>
            <consortium name="Pathogen Informatics"/>
        </authorList>
    </citation>
    <scope>NUCLEOTIDE SEQUENCE [LARGE SCALE GENOMIC DNA]</scope>
    <source>
        <strain evidence="2 3">NCTC13364</strain>
    </source>
</reference>
<dbReference type="RefSeq" id="WP_156523223.1">
    <property type="nucleotide sequence ID" value="NZ_FKBS01000029.1"/>
</dbReference>
<name>A0A157RHD4_9BORD</name>
<evidence type="ECO:0000313" key="2">
    <source>
        <dbReference type="EMBL" id="SAI57412.1"/>
    </source>
</evidence>
<dbReference type="EMBL" id="FKBS01000029">
    <property type="protein sequence ID" value="SAI57412.1"/>
    <property type="molecule type" value="Genomic_DNA"/>
</dbReference>
<dbReference type="Proteomes" id="UP000077037">
    <property type="component" value="Unassembled WGS sequence"/>
</dbReference>
<accession>A0A157RHD4</accession>
<organism evidence="2 3">
    <name type="scientific">Bordetella ansorpii</name>
    <dbReference type="NCBI Taxonomy" id="288768"/>
    <lineage>
        <taxon>Bacteria</taxon>
        <taxon>Pseudomonadati</taxon>
        <taxon>Pseudomonadota</taxon>
        <taxon>Betaproteobacteria</taxon>
        <taxon>Burkholderiales</taxon>
        <taxon>Alcaligenaceae</taxon>
        <taxon>Bordetella</taxon>
    </lineage>
</organism>
<evidence type="ECO:0000256" key="1">
    <source>
        <dbReference type="SAM" id="MobiDB-lite"/>
    </source>
</evidence>
<proteinExistence type="predicted"/>
<feature type="region of interest" description="Disordered" evidence="1">
    <location>
        <begin position="54"/>
        <end position="73"/>
    </location>
</feature>
<feature type="region of interest" description="Disordered" evidence="1">
    <location>
        <begin position="1"/>
        <end position="27"/>
    </location>
</feature>
<evidence type="ECO:0000313" key="3">
    <source>
        <dbReference type="Proteomes" id="UP000077037"/>
    </source>
</evidence>
<dbReference type="OrthoDB" id="8637603at2"/>
<protein>
    <submittedName>
        <fullName evidence="2">Uncharacterized protein</fullName>
    </submittedName>
</protein>
<feature type="region of interest" description="Disordered" evidence="1">
    <location>
        <begin position="101"/>
        <end position="126"/>
    </location>
</feature>